<feature type="transmembrane region" description="Helical" evidence="1">
    <location>
        <begin position="58"/>
        <end position="75"/>
    </location>
</feature>
<dbReference type="EMBL" id="MEVD01000021">
    <property type="protein sequence ID" value="OGC52813.1"/>
    <property type="molecule type" value="Genomic_DNA"/>
</dbReference>
<gene>
    <name evidence="2" type="ORF">A3D91_02140</name>
</gene>
<feature type="transmembrane region" description="Helical" evidence="1">
    <location>
        <begin position="95"/>
        <end position="113"/>
    </location>
</feature>
<dbReference type="GO" id="GO:0016020">
    <property type="term" value="C:membrane"/>
    <property type="evidence" value="ECO:0007669"/>
    <property type="project" value="InterPro"/>
</dbReference>
<sequence>MYRTYGQGIMNDPFYNCSFLSANISPQGQVILILLFLALVLVFLRNKINFKNLKKKRIYIVPLVLIALGGSVNLFQRFFYGCVYDDLSFFGLFKYNIWDLLVVSGLLLVFIKYEWYIKG</sequence>
<evidence type="ECO:0000256" key="1">
    <source>
        <dbReference type="SAM" id="Phobius"/>
    </source>
</evidence>
<protein>
    <submittedName>
        <fullName evidence="2">Uncharacterized protein</fullName>
    </submittedName>
</protein>
<keyword evidence="1" id="KW-1133">Transmembrane helix</keyword>
<name>A0A1F4V866_UNCKA</name>
<evidence type="ECO:0000313" key="2">
    <source>
        <dbReference type="EMBL" id="OGC52813.1"/>
    </source>
</evidence>
<dbReference type="AlphaFoldDB" id="A0A1F4V866"/>
<evidence type="ECO:0000313" key="3">
    <source>
        <dbReference type="Proteomes" id="UP000178127"/>
    </source>
</evidence>
<reference evidence="2 3" key="1">
    <citation type="journal article" date="2016" name="Nat. Commun.">
        <title>Thousands of microbial genomes shed light on interconnected biogeochemical processes in an aquifer system.</title>
        <authorList>
            <person name="Anantharaman K."/>
            <person name="Brown C.T."/>
            <person name="Hug L.A."/>
            <person name="Sharon I."/>
            <person name="Castelle C.J."/>
            <person name="Probst A.J."/>
            <person name="Thomas B.C."/>
            <person name="Singh A."/>
            <person name="Wilkins M.J."/>
            <person name="Karaoz U."/>
            <person name="Brodie E.L."/>
            <person name="Williams K.H."/>
            <person name="Hubbard S.S."/>
            <person name="Banfield J.F."/>
        </authorList>
    </citation>
    <scope>NUCLEOTIDE SEQUENCE [LARGE SCALE GENOMIC DNA]</scope>
</reference>
<organism evidence="2 3">
    <name type="scientific">candidate division WWE3 bacterium RIFCSPHIGHO2_02_FULL_38_14</name>
    <dbReference type="NCBI Taxonomy" id="1802620"/>
    <lineage>
        <taxon>Bacteria</taxon>
        <taxon>Katanobacteria</taxon>
    </lineage>
</organism>
<dbReference type="Pfam" id="PF01252">
    <property type="entry name" value="Peptidase_A8"/>
    <property type="match status" value="1"/>
</dbReference>
<feature type="transmembrane region" description="Helical" evidence="1">
    <location>
        <begin position="28"/>
        <end position="46"/>
    </location>
</feature>
<accession>A0A1F4V866</accession>
<keyword evidence="1" id="KW-0472">Membrane</keyword>
<dbReference type="STRING" id="1802620.A3D91_02140"/>
<dbReference type="GO" id="GO:0006508">
    <property type="term" value="P:proteolysis"/>
    <property type="evidence" value="ECO:0007669"/>
    <property type="project" value="InterPro"/>
</dbReference>
<dbReference type="GO" id="GO:0004190">
    <property type="term" value="F:aspartic-type endopeptidase activity"/>
    <property type="evidence" value="ECO:0007669"/>
    <property type="project" value="InterPro"/>
</dbReference>
<keyword evidence="1" id="KW-0812">Transmembrane</keyword>
<dbReference type="InterPro" id="IPR001872">
    <property type="entry name" value="Peptidase_A8"/>
</dbReference>
<comment type="caution">
    <text evidence="2">The sequence shown here is derived from an EMBL/GenBank/DDBJ whole genome shotgun (WGS) entry which is preliminary data.</text>
</comment>
<proteinExistence type="predicted"/>
<dbReference type="Proteomes" id="UP000178127">
    <property type="component" value="Unassembled WGS sequence"/>
</dbReference>